<gene>
    <name evidence="2" type="ORF">FWK35_00000091</name>
</gene>
<organism evidence="2 3">
    <name type="scientific">Aphis craccivora</name>
    <name type="common">Cowpea aphid</name>
    <dbReference type="NCBI Taxonomy" id="307492"/>
    <lineage>
        <taxon>Eukaryota</taxon>
        <taxon>Metazoa</taxon>
        <taxon>Ecdysozoa</taxon>
        <taxon>Arthropoda</taxon>
        <taxon>Hexapoda</taxon>
        <taxon>Insecta</taxon>
        <taxon>Pterygota</taxon>
        <taxon>Neoptera</taxon>
        <taxon>Paraneoptera</taxon>
        <taxon>Hemiptera</taxon>
        <taxon>Sternorrhyncha</taxon>
        <taxon>Aphidomorpha</taxon>
        <taxon>Aphidoidea</taxon>
        <taxon>Aphididae</taxon>
        <taxon>Aphidini</taxon>
        <taxon>Aphis</taxon>
        <taxon>Aphis</taxon>
    </lineage>
</organism>
<evidence type="ECO:0000256" key="1">
    <source>
        <dbReference type="SAM" id="Phobius"/>
    </source>
</evidence>
<dbReference type="EMBL" id="VUJU01000039">
    <property type="protein sequence ID" value="KAF0773672.1"/>
    <property type="molecule type" value="Genomic_DNA"/>
</dbReference>
<comment type="caution">
    <text evidence="2">The sequence shown here is derived from an EMBL/GenBank/DDBJ whole genome shotgun (WGS) entry which is preliminary data.</text>
</comment>
<keyword evidence="1" id="KW-0472">Membrane</keyword>
<keyword evidence="3" id="KW-1185">Reference proteome</keyword>
<feature type="transmembrane region" description="Helical" evidence="1">
    <location>
        <begin position="90"/>
        <end position="113"/>
    </location>
</feature>
<keyword evidence="1" id="KW-1133">Transmembrane helix</keyword>
<name>A0A6G0ZQS2_APHCR</name>
<sequence length="129" mass="14664">MVYDSWVGIIIIILACPATVQRFCGTSRRRLVLLHVTYSRPAPSFRVFDKGSPPIPRGSDRRDCVLTHFFSVSLVLSRNGSTLAHSPYRVLSLLSQTLTLSLLRFLFTLWFLFRRPQTGFTSVNVLVSF</sequence>
<dbReference type="AlphaFoldDB" id="A0A6G0ZQS2"/>
<feature type="transmembrane region" description="Helical" evidence="1">
    <location>
        <begin position="6"/>
        <end position="24"/>
    </location>
</feature>
<dbReference type="Proteomes" id="UP000478052">
    <property type="component" value="Unassembled WGS sequence"/>
</dbReference>
<reference evidence="2 3" key="1">
    <citation type="submission" date="2019-08" db="EMBL/GenBank/DDBJ databases">
        <title>Whole genome of Aphis craccivora.</title>
        <authorList>
            <person name="Voronova N.V."/>
            <person name="Shulinski R.S."/>
            <person name="Bandarenka Y.V."/>
            <person name="Zhorov D.G."/>
            <person name="Warner D."/>
        </authorList>
    </citation>
    <scope>NUCLEOTIDE SEQUENCE [LARGE SCALE GENOMIC DNA]</scope>
    <source>
        <strain evidence="2">180601</strain>
        <tissue evidence="2">Whole Body</tissue>
    </source>
</reference>
<evidence type="ECO:0000313" key="2">
    <source>
        <dbReference type="EMBL" id="KAF0773672.1"/>
    </source>
</evidence>
<protein>
    <submittedName>
        <fullName evidence="2">Uncharacterized protein</fullName>
    </submittedName>
</protein>
<evidence type="ECO:0000313" key="3">
    <source>
        <dbReference type="Proteomes" id="UP000478052"/>
    </source>
</evidence>
<proteinExistence type="predicted"/>
<accession>A0A6G0ZQS2</accession>
<keyword evidence="1" id="KW-0812">Transmembrane</keyword>